<organism evidence="4 5">
    <name type="scientific">Exiguobacterium chiriqhucha RW-2</name>
    <dbReference type="NCBI Taxonomy" id="1345023"/>
    <lineage>
        <taxon>Bacteria</taxon>
        <taxon>Bacillati</taxon>
        <taxon>Bacillota</taxon>
        <taxon>Bacilli</taxon>
        <taxon>Bacillales</taxon>
        <taxon>Bacillales Family XII. Incertae Sedis</taxon>
        <taxon>Exiguobacterium</taxon>
    </lineage>
</organism>
<gene>
    <name evidence="4" type="ORF">M467_05085</name>
</gene>
<comment type="caution">
    <text evidence="4">The sequence shown here is derived from an EMBL/GenBank/DDBJ whole genome shotgun (WGS) entry which is preliminary data.</text>
</comment>
<dbReference type="InterPro" id="IPR016181">
    <property type="entry name" value="Acyl_CoA_acyltransferase"/>
</dbReference>
<dbReference type="Gene3D" id="3.40.630.30">
    <property type="match status" value="1"/>
</dbReference>
<dbReference type="Pfam" id="PF00583">
    <property type="entry name" value="Acetyltransf_1"/>
    <property type="match status" value="1"/>
</dbReference>
<evidence type="ECO:0000259" key="3">
    <source>
        <dbReference type="PROSITE" id="PS51186"/>
    </source>
</evidence>
<evidence type="ECO:0000256" key="2">
    <source>
        <dbReference type="ARBA" id="ARBA00023315"/>
    </source>
</evidence>
<feature type="domain" description="N-acetyltransferase" evidence="3">
    <location>
        <begin position="3"/>
        <end position="148"/>
    </location>
</feature>
<dbReference type="CDD" id="cd04301">
    <property type="entry name" value="NAT_SF"/>
    <property type="match status" value="1"/>
</dbReference>
<dbReference type="RefSeq" id="WP_021067277.1">
    <property type="nucleotide sequence ID" value="NZ_ATCL01000020.1"/>
</dbReference>
<accession>U1N1W4</accession>
<proteinExistence type="predicted"/>
<dbReference type="GO" id="GO:0016747">
    <property type="term" value="F:acyltransferase activity, transferring groups other than amino-acyl groups"/>
    <property type="evidence" value="ECO:0007669"/>
    <property type="project" value="InterPro"/>
</dbReference>
<evidence type="ECO:0000313" key="4">
    <source>
        <dbReference type="EMBL" id="ERG66650.1"/>
    </source>
</evidence>
<keyword evidence="5" id="KW-1185">Reference proteome</keyword>
<name>U1N1W4_9BACL</name>
<dbReference type="OrthoDB" id="156739at2"/>
<dbReference type="InterPro" id="IPR000182">
    <property type="entry name" value="GNAT_dom"/>
</dbReference>
<evidence type="ECO:0000256" key="1">
    <source>
        <dbReference type="ARBA" id="ARBA00022679"/>
    </source>
</evidence>
<dbReference type="PROSITE" id="PS51186">
    <property type="entry name" value="GNAT"/>
    <property type="match status" value="1"/>
</dbReference>
<keyword evidence="1" id="KW-0808">Transferase</keyword>
<dbReference type="SUPFAM" id="SSF55729">
    <property type="entry name" value="Acyl-CoA N-acyltransferases (Nat)"/>
    <property type="match status" value="1"/>
</dbReference>
<evidence type="ECO:0000313" key="5">
    <source>
        <dbReference type="Proteomes" id="UP000016464"/>
    </source>
</evidence>
<dbReference type="PATRIC" id="fig|1345023.5.peg.2123"/>
<dbReference type="EMBL" id="ATCL01000020">
    <property type="protein sequence ID" value="ERG66650.1"/>
    <property type="molecule type" value="Genomic_DNA"/>
</dbReference>
<dbReference type="AlphaFoldDB" id="U1N1W4"/>
<dbReference type="STRING" id="1385984.GCA_000702565_01656"/>
<dbReference type="Proteomes" id="UP000016464">
    <property type="component" value="Unassembled WGS sequence"/>
</dbReference>
<dbReference type="eggNOG" id="COG0456">
    <property type="taxonomic scope" value="Bacteria"/>
</dbReference>
<reference evidence="4 5" key="1">
    <citation type="journal article" date="2013" name="Genome Announc.">
        <title>Draft Genome Sequence of Exiguobacterium pavilionensis Strain RW-2, with Wide Thermal, Salinity, and pH Tolerance, Isolated from Modern Freshwater Microbialites.</title>
        <authorList>
            <person name="White R.A.III."/>
            <person name="Grassa C.J."/>
            <person name="Suttle C.A."/>
        </authorList>
    </citation>
    <scope>NUCLEOTIDE SEQUENCE [LARGE SCALE GENOMIC DNA]</scope>
    <source>
        <strain evidence="4 5">RW-2</strain>
    </source>
</reference>
<sequence>MNLTFQRATESQQAEIYALAGVNREEATNHVSTDSREKMIEAYEHSAKFGAYFLCLVDDETLIGWTQIDKAFDYLTGAEVGWVNDLYIKPVFRGHGYAKLLMQEALATFKQMGYTDVRLNVYAHNQTAMHLYEQLGFSDVSKFMKIDI</sequence>
<dbReference type="InterPro" id="IPR050680">
    <property type="entry name" value="YpeA/RimI_acetyltransf"/>
</dbReference>
<protein>
    <recommendedName>
        <fullName evidence="3">N-acetyltransferase domain-containing protein</fullName>
    </recommendedName>
</protein>
<keyword evidence="2" id="KW-0012">Acyltransferase</keyword>
<dbReference type="PANTHER" id="PTHR43420:SF47">
    <property type="entry name" value="N-ACETYLTRANSFERASE DOMAIN-CONTAINING PROTEIN"/>
    <property type="match status" value="1"/>
</dbReference>
<dbReference type="PANTHER" id="PTHR43420">
    <property type="entry name" value="ACETYLTRANSFERASE"/>
    <property type="match status" value="1"/>
</dbReference>